<feature type="compositionally biased region" description="Basic residues" evidence="1">
    <location>
        <begin position="56"/>
        <end position="66"/>
    </location>
</feature>
<evidence type="ECO:0000256" key="1">
    <source>
        <dbReference type="SAM" id="MobiDB-lite"/>
    </source>
</evidence>
<accession>A0A4Y7QDB8</accession>
<reference evidence="2 3" key="1">
    <citation type="submission" date="2018-06" db="EMBL/GenBank/DDBJ databases">
        <title>A transcriptomic atlas of mushroom development highlights an independent origin of complex multicellularity.</title>
        <authorList>
            <consortium name="DOE Joint Genome Institute"/>
            <person name="Krizsan K."/>
            <person name="Almasi E."/>
            <person name="Merenyi Z."/>
            <person name="Sahu N."/>
            <person name="Viragh M."/>
            <person name="Koszo T."/>
            <person name="Mondo S."/>
            <person name="Kiss B."/>
            <person name="Balint B."/>
            <person name="Kues U."/>
            <person name="Barry K."/>
            <person name="Hegedus J.C."/>
            <person name="Henrissat B."/>
            <person name="Johnson J."/>
            <person name="Lipzen A."/>
            <person name="Ohm R."/>
            <person name="Nagy I."/>
            <person name="Pangilinan J."/>
            <person name="Yan J."/>
            <person name="Xiong Y."/>
            <person name="Grigoriev I.V."/>
            <person name="Hibbett D.S."/>
            <person name="Nagy L.G."/>
        </authorList>
    </citation>
    <scope>NUCLEOTIDE SEQUENCE [LARGE SCALE GENOMIC DNA]</scope>
    <source>
        <strain evidence="2 3">SZMC22713</strain>
    </source>
</reference>
<dbReference type="EMBL" id="ML170164">
    <property type="protein sequence ID" value="TDL25218.1"/>
    <property type="molecule type" value="Genomic_DNA"/>
</dbReference>
<keyword evidence="3" id="KW-1185">Reference proteome</keyword>
<gene>
    <name evidence="2" type="ORF">BD410DRAFT_785089</name>
</gene>
<protein>
    <submittedName>
        <fullName evidence="2">Uncharacterized protein</fullName>
    </submittedName>
</protein>
<feature type="region of interest" description="Disordered" evidence="1">
    <location>
        <begin position="33"/>
        <end position="66"/>
    </location>
</feature>
<evidence type="ECO:0000313" key="2">
    <source>
        <dbReference type="EMBL" id="TDL25218.1"/>
    </source>
</evidence>
<organism evidence="2 3">
    <name type="scientific">Rickenella mellea</name>
    <dbReference type="NCBI Taxonomy" id="50990"/>
    <lineage>
        <taxon>Eukaryota</taxon>
        <taxon>Fungi</taxon>
        <taxon>Dikarya</taxon>
        <taxon>Basidiomycota</taxon>
        <taxon>Agaricomycotina</taxon>
        <taxon>Agaricomycetes</taxon>
        <taxon>Hymenochaetales</taxon>
        <taxon>Rickenellaceae</taxon>
        <taxon>Rickenella</taxon>
    </lineage>
</organism>
<dbReference type="Proteomes" id="UP000294933">
    <property type="component" value="Unassembled WGS sequence"/>
</dbReference>
<dbReference type="AlphaFoldDB" id="A0A4Y7QDB8"/>
<proteinExistence type="predicted"/>
<name>A0A4Y7QDB8_9AGAM</name>
<evidence type="ECO:0000313" key="3">
    <source>
        <dbReference type="Proteomes" id="UP000294933"/>
    </source>
</evidence>
<feature type="compositionally biased region" description="Pro residues" evidence="1">
    <location>
        <begin position="42"/>
        <end position="51"/>
    </location>
</feature>
<dbReference type="VEuPathDB" id="FungiDB:BD410DRAFT_785089"/>
<sequence>MKTLRPQVPGRRRSGRAHIRCIIMIGVRQGTAGHPLRAANTPLPPPPPLPVDHPIQRHHHATRTKR</sequence>